<dbReference type="Proteomes" id="UP000018348">
    <property type="component" value="Unassembled WGS sequence"/>
</dbReference>
<feature type="domain" description="Transposase DDE" evidence="1">
    <location>
        <begin position="2"/>
        <end position="53"/>
    </location>
</feature>
<proteinExistence type="predicted"/>
<dbReference type="InterPro" id="IPR025668">
    <property type="entry name" value="Tnp_DDE_dom"/>
</dbReference>
<evidence type="ECO:0000313" key="2">
    <source>
        <dbReference type="EMBL" id="CCQ51235.1"/>
    </source>
</evidence>
<reference evidence="2 3" key="1">
    <citation type="submission" date="2013-01" db="EMBL/GenBank/DDBJ databases">
        <authorList>
            <person name="Bench S."/>
        </authorList>
    </citation>
    <scope>NUCLEOTIDE SEQUENCE [LARGE SCALE GENOMIC DNA]</scope>
    <source>
        <strain evidence="2 3">WH 8502</strain>
    </source>
</reference>
<dbReference type="AlphaFoldDB" id="T2IG80"/>
<gene>
    <name evidence="2" type="ORF">CWATWH8502_2809</name>
</gene>
<dbReference type="Pfam" id="PF13701">
    <property type="entry name" value="DDE_Tnp_1_4"/>
    <property type="match status" value="1"/>
</dbReference>
<dbReference type="EMBL" id="CAQK01000432">
    <property type="protein sequence ID" value="CCQ51235.1"/>
    <property type="molecule type" value="Genomic_DNA"/>
</dbReference>
<protein>
    <submittedName>
        <fullName evidence="2">Putative transposase</fullName>
    </submittedName>
</protein>
<comment type="caution">
    <text evidence="2">The sequence shown here is derived from an EMBL/GenBank/DDBJ whole genome shotgun (WGS) entry which is preliminary data.</text>
</comment>
<organism evidence="2 3">
    <name type="scientific">Crocosphaera watsonii WH 8502</name>
    <dbReference type="NCBI Taxonomy" id="423474"/>
    <lineage>
        <taxon>Bacteria</taxon>
        <taxon>Bacillati</taxon>
        <taxon>Cyanobacteriota</taxon>
        <taxon>Cyanophyceae</taxon>
        <taxon>Oscillatoriophycideae</taxon>
        <taxon>Chroococcales</taxon>
        <taxon>Aphanothecaceae</taxon>
        <taxon>Crocosphaera</taxon>
    </lineage>
</organism>
<evidence type="ECO:0000313" key="3">
    <source>
        <dbReference type="Proteomes" id="UP000018348"/>
    </source>
</evidence>
<reference evidence="2 3" key="2">
    <citation type="submission" date="2013-09" db="EMBL/GenBank/DDBJ databases">
        <title>Whole genome comparison of six Crocosphaera watsonii strains with differing phenotypes.</title>
        <authorList>
            <person name="Bench S.R."/>
            <person name="Heller P."/>
            <person name="Frank I."/>
            <person name="Arciniega M."/>
            <person name="Shilova I.N."/>
            <person name="Zehr J.P."/>
        </authorList>
    </citation>
    <scope>NUCLEOTIDE SEQUENCE [LARGE SCALE GENOMIC DNA]</scope>
    <source>
        <strain evidence="2 3">WH 8502</strain>
    </source>
</reference>
<name>T2IG80_CROWT</name>
<accession>T2IG80</accession>
<evidence type="ECO:0000259" key="1">
    <source>
        <dbReference type="Pfam" id="PF13701"/>
    </source>
</evidence>
<sequence length="53" mass="6170">MRHVVTSLPASKNSTLKTLYKKYCPRGEMENRIKEQQLDLLADRTSTQIFQSN</sequence>